<feature type="compositionally biased region" description="Acidic residues" evidence="1">
    <location>
        <begin position="10"/>
        <end position="19"/>
    </location>
</feature>
<dbReference type="Pfam" id="PF25121">
    <property type="entry name" value="RRM_ESF1"/>
    <property type="match status" value="1"/>
</dbReference>
<accession>A0AAU9MKS7</accession>
<name>A0AAU9MKS7_9ASTR</name>
<evidence type="ECO:0000256" key="1">
    <source>
        <dbReference type="SAM" id="MobiDB-lite"/>
    </source>
</evidence>
<dbReference type="AlphaFoldDB" id="A0AAU9MKS7"/>
<feature type="domain" description="ESF1 RRM" evidence="2">
    <location>
        <begin position="80"/>
        <end position="109"/>
    </location>
</feature>
<feature type="region of interest" description="Disordered" evidence="1">
    <location>
        <begin position="1"/>
        <end position="33"/>
    </location>
</feature>
<comment type="caution">
    <text evidence="3">The sequence shown here is derived from an EMBL/GenBank/DDBJ whole genome shotgun (WGS) entry which is preliminary data.</text>
</comment>
<keyword evidence="4" id="KW-1185">Reference proteome</keyword>
<organism evidence="3 4">
    <name type="scientific">Lactuca virosa</name>
    <dbReference type="NCBI Taxonomy" id="75947"/>
    <lineage>
        <taxon>Eukaryota</taxon>
        <taxon>Viridiplantae</taxon>
        <taxon>Streptophyta</taxon>
        <taxon>Embryophyta</taxon>
        <taxon>Tracheophyta</taxon>
        <taxon>Spermatophyta</taxon>
        <taxon>Magnoliopsida</taxon>
        <taxon>eudicotyledons</taxon>
        <taxon>Gunneridae</taxon>
        <taxon>Pentapetalae</taxon>
        <taxon>asterids</taxon>
        <taxon>campanulids</taxon>
        <taxon>Asterales</taxon>
        <taxon>Asteraceae</taxon>
        <taxon>Cichorioideae</taxon>
        <taxon>Cichorieae</taxon>
        <taxon>Lactucinae</taxon>
        <taxon>Lactuca</taxon>
    </lineage>
</organism>
<evidence type="ECO:0000259" key="2">
    <source>
        <dbReference type="Pfam" id="PF25121"/>
    </source>
</evidence>
<dbReference type="Proteomes" id="UP001157418">
    <property type="component" value="Unassembled WGS sequence"/>
</dbReference>
<evidence type="ECO:0000313" key="4">
    <source>
        <dbReference type="Proteomes" id="UP001157418"/>
    </source>
</evidence>
<evidence type="ECO:0000313" key="3">
    <source>
        <dbReference type="EMBL" id="CAH1421273.1"/>
    </source>
</evidence>
<dbReference type="EMBL" id="CAKMRJ010001112">
    <property type="protein sequence ID" value="CAH1421273.1"/>
    <property type="molecule type" value="Genomic_DNA"/>
</dbReference>
<gene>
    <name evidence="3" type="ORF">LVIROSA_LOCUS8683</name>
</gene>
<proteinExistence type="predicted"/>
<protein>
    <recommendedName>
        <fullName evidence="2">ESF1 RRM domain-containing protein</fullName>
    </recommendedName>
</protein>
<sequence>MSRLRNSEGSETEENSETAESEKSPETASNHRRQISEAELNKMEIHFKRRKLLVCSWSRMYLKLTKKLTGSQLLIWIGIKFRYYFAVVVRDSVAAADYIYRTCDGIELKGHQICWI</sequence>
<reference evidence="3 4" key="1">
    <citation type="submission" date="2022-01" db="EMBL/GenBank/DDBJ databases">
        <authorList>
            <person name="Xiong W."/>
            <person name="Schranz E."/>
        </authorList>
    </citation>
    <scope>NUCLEOTIDE SEQUENCE [LARGE SCALE GENOMIC DNA]</scope>
</reference>
<dbReference type="InterPro" id="IPR056750">
    <property type="entry name" value="RRM_ESF1"/>
</dbReference>